<evidence type="ECO:0000313" key="2">
    <source>
        <dbReference type="Proteomes" id="UP000499080"/>
    </source>
</evidence>
<accession>A0A4Y2SLZ1</accession>
<keyword evidence="2" id="KW-1185">Reference proteome</keyword>
<proteinExistence type="predicted"/>
<gene>
    <name evidence="1" type="ORF">AVEN_248923_1</name>
</gene>
<name>A0A4Y2SLZ1_ARAVE</name>
<evidence type="ECO:0000313" key="1">
    <source>
        <dbReference type="EMBL" id="GBN89312.1"/>
    </source>
</evidence>
<dbReference type="EMBL" id="BGPR01022720">
    <property type="protein sequence ID" value="GBN89312.1"/>
    <property type="molecule type" value="Genomic_DNA"/>
</dbReference>
<reference evidence="1 2" key="1">
    <citation type="journal article" date="2019" name="Sci. Rep.">
        <title>Orb-weaving spider Araneus ventricosus genome elucidates the spidroin gene catalogue.</title>
        <authorList>
            <person name="Kono N."/>
            <person name="Nakamura H."/>
            <person name="Ohtoshi R."/>
            <person name="Moran D.A.P."/>
            <person name="Shinohara A."/>
            <person name="Yoshida Y."/>
            <person name="Fujiwara M."/>
            <person name="Mori M."/>
            <person name="Tomita M."/>
            <person name="Arakawa K."/>
        </authorList>
    </citation>
    <scope>NUCLEOTIDE SEQUENCE [LARGE SCALE GENOMIC DNA]</scope>
</reference>
<comment type="caution">
    <text evidence="1">The sequence shown here is derived from an EMBL/GenBank/DDBJ whole genome shotgun (WGS) entry which is preliminary data.</text>
</comment>
<sequence length="146" mass="17146">MQNGFEALTYSINLTMRCMSNRFCGPIRVSRYEVSGSSTCAENRHWIDEYIQFVRNDPGDILRTHVYKSTLKMCSEIVKGDRVIHFLPCYMFLGYHNSPIPWLIRSLDLPCLDLLRGFHEEWYVAPVQSNIRQSLLIFSNIWFPDC</sequence>
<dbReference type="AlphaFoldDB" id="A0A4Y2SLZ1"/>
<organism evidence="1 2">
    <name type="scientific">Araneus ventricosus</name>
    <name type="common">Orbweaver spider</name>
    <name type="synonym">Epeira ventricosa</name>
    <dbReference type="NCBI Taxonomy" id="182803"/>
    <lineage>
        <taxon>Eukaryota</taxon>
        <taxon>Metazoa</taxon>
        <taxon>Ecdysozoa</taxon>
        <taxon>Arthropoda</taxon>
        <taxon>Chelicerata</taxon>
        <taxon>Arachnida</taxon>
        <taxon>Araneae</taxon>
        <taxon>Araneomorphae</taxon>
        <taxon>Entelegynae</taxon>
        <taxon>Araneoidea</taxon>
        <taxon>Araneidae</taxon>
        <taxon>Araneus</taxon>
    </lineage>
</organism>
<protein>
    <submittedName>
        <fullName evidence="1">Uncharacterized protein</fullName>
    </submittedName>
</protein>
<dbReference type="Proteomes" id="UP000499080">
    <property type="component" value="Unassembled WGS sequence"/>
</dbReference>